<protein>
    <submittedName>
        <fullName evidence="2">Uncharacterized protein</fullName>
    </submittedName>
</protein>
<keyword evidence="1" id="KW-1133">Transmembrane helix</keyword>
<keyword evidence="3" id="KW-1185">Reference proteome</keyword>
<organism evidence="2 3">
    <name type="scientific">Pseudoflavonifractor capillosus ATCC 29799</name>
    <dbReference type="NCBI Taxonomy" id="411467"/>
    <lineage>
        <taxon>Bacteria</taxon>
        <taxon>Bacillati</taxon>
        <taxon>Bacillota</taxon>
        <taxon>Clostridia</taxon>
        <taxon>Eubacteriales</taxon>
        <taxon>Oscillospiraceae</taxon>
        <taxon>Pseudoflavonifractor</taxon>
    </lineage>
</organism>
<reference evidence="2 3" key="2">
    <citation type="submission" date="2007-06" db="EMBL/GenBank/DDBJ databases">
        <title>Draft genome sequence of Pseudoflavonifractor capillosus ATCC 29799.</title>
        <authorList>
            <person name="Sudarsanam P."/>
            <person name="Ley R."/>
            <person name="Guruge J."/>
            <person name="Turnbaugh P.J."/>
            <person name="Mahowald M."/>
            <person name="Liep D."/>
            <person name="Gordon J."/>
        </authorList>
    </citation>
    <scope>NUCLEOTIDE SEQUENCE [LARGE SCALE GENOMIC DNA]</scope>
    <source>
        <strain evidence="2 3">ATCC 29799</strain>
    </source>
</reference>
<evidence type="ECO:0000256" key="1">
    <source>
        <dbReference type="SAM" id="Phobius"/>
    </source>
</evidence>
<reference evidence="2 3" key="1">
    <citation type="submission" date="2007-04" db="EMBL/GenBank/DDBJ databases">
        <authorList>
            <person name="Fulton L."/>
            <person name="Clifton S."/>
            <person name="Fulton B."/>
            <person name="Xu J."/>
            <person name="Minx P."/>
            <person name="Pepin K.H."/>
            <person name="Johnson M."/>
            <person name="Thiruvilangam P."/>
            <person name="Bhonagiri V."/>
            <person name="Nash W.E."/>
            <person name="Mardis E.R."/>
            <person name="Wilson R.K."/>
        </authorList>
    </citation>
    <scope>NUCLEOTIDE SEQUENCE [LARGE SCALE GENOMIC DNA]</scope>
    <source>
        <strain evidence="2 3">ATCC 29799</strain>
    </source>
</reference>
<dbReference type="EMBL" id="AAXG02000055">
    <property type="protein sequence ID" value="EDM97424.1"/>
    <property type="molecule type" value="Genomic_DNA"/>
</dbReference>
<keyword evidence="1" id="KW-0472">Membrane</keyword>
<sequence length="35" mass="4031">MPFSPKYPAFSRIPTFFSALCCALIPYYSHNIPLH</sequence>
<gene>
    <name evidence="2" type="ORF">BACCAP_04756</name>
</gene>
<name>A6P2M4_9FIRM</name>
<accession>A6P2M4</accession>
<comment type="caution">
    <text evidence="2">The sequence shown here is derived from an EMBL/GenBank/DDBJ whole genome shotgun (WGS) entry which is preliminary data.</text>
</comment>
<feature type="transmembrane region" description="Helical" evidence="1">
    <location>
        <begin position="12"/>
        <end position="29"/>
    </location>
</feature>
<proteinExistence type="predicted"/>
<dbReference type="AlphaFoldDB" id="A6P2M4"/>
<dbReference type="STRING" id="411467.BACCAP_04756"/>
<evidence type="ECO:0000313" key="3">
    <source>
        <dbReference type="Proteomes" id="UP000003639"/>
    </source>
</evidence>
<evidence type="ECO:0000313" key="2">
    <source>
        <dbReference type="EMBL" id="EDM97424.1"/>
    </source>
</evidence>
<keyword evidence="1" id="KW-0812">Transmembrane</keyword>
<dbReference type="Proteomes" id="UP000003639">
    <property type="component" value="Unassembled WGS sequence"/>
</dbReference>